<dbReference type="PATRIC" id="fig|1197719.3.peg.1488"/>
<protein>
    <submittedName>
        <fullName evidence="2">Uncharacterized protein</fullName>
    </submittedName>
</protein>
<dbReference type="EMBL" id="CP006608">
    <property type="protein sequence ID" value="AGR58679.1"/>
    <property type="molecule type" value="Genomic_DNA"/>
</dbReference>
<evidence type="ECO:0000313" key="3">
    <source>
        <dbReference type="Proteomes" id="UP000015042"/>
    </source>
</evidence>
<evidence type="ECO:0000313" key="2">
    <source>
        <dbReference type="EMBL" id="AGR58679.1"/>
    </source>
</evidence>
<dbReference type="HOGENOM" id="CLU_3029767_0_0_6"/>
<organism evidence="2 3">
    <name type="scientific">Salmonella bongori N268-08</name>
    <dbReference type="NCBI Taxonomy" id="1197719"/>
    <lineage>
        <taxon>Bacteria</taxon>
        <taxon>Pseudomonadati</taxon>
        <taxon>Pseudomonadota</taxon>
        <taxon>Gammaproteobacteria</taxon>
        <taxon>Enterobacterales</taxon>
        <taxon>Enterobacteriaceae</taxon>
        <taxon>Salmonella</taxon>
    </lineage>
</organism>
<dbReference type="Proteomes" id="UP000015042">
    <property type="component" value="Chromosome"/>
</dbReference>
<dbReference type="KEGG" id="sbz:A464_1493"/>
<accession>S5MVQ0</accession>
<dbReference type="AlphaFoldDB" id="S5MVQ0"/>
<keyword evidence="1" id="KW-1133">Transmembrane helix</keyword>
<keyword evidence="1" id="KW-0812">Transmembrane</keyword>
<evidence type="ECO:0000256" key="1">
    <source>
        <dbReference type="SAM" id="Phobius"/>
    </source>
</evidence>
<sequence length="55" mass="6389">MDMICLISHFVKKGVNISSGRYFVIDFVSGVGVFLFNLFWQKRRYAQREGQKNAS</sequence>
<feature type="transmembrane region" description="Helical" evidence="1">
    <location>
        <begin position="20"/>
        <end position="40"/>
    </location>
</feature>
<name>S5MVQ0_SALBN</name>
<proteinExistence type="predicted"/>
<gene>
    <name evidence="2" type="ORF">A464_1493</name>
</gene>
<keyword evidence="1" id="KW-0472">Membrane</keyword>
<reference evidence="2 3" key="1">
    <citation type="submission" date="2013-07" db="EMBL/GenBank/DDBJ databases">
        <title>Genome sequence of Salmonella bongori N268-08 - a rare clinical isolate.</title>
        <authorList>
            <person name="Marti R."/>
            <person name="Hagens S."/>
            <person name="Loessner M.J."/>
            <person name="Klumpp J."/>
        </authorList>
    </citation>
    <scope>NUCLEOTIDE SEQUENCE [LARGE SCALE GENOMIC DNA]</scope>
    <source>
        <strain evidence="2 3">N268-08</strain>
    </source>
</reference>